<name>A0A4R2RL71_9FIRM</name>
<comment type="caution">
    <text evidence="2">The sequence shown here is derived from an EMBL/GenBank/DDBJ whole genome shotgun (WGS) entry which is preliminary data.</text>
</comment>
<proteinExistence type="predicted"/>
<dbReference type="RefSeq" id="WP_131919598.1">
    <property type="nucleotide sequence ID" value="NZ_JAOQNU010000016.1"/>
</dbReference>
<dbReference type="OrthoDB" id="9807828at2"/>
<protein>
    <submittedName>
        <fullName evidence="2">Uncharacterized protein</fullName>
    </submittedName>
</protein>
<dbReference type="Proteomes" id="UP000294813">
    <property type="component" value="Unassembled WGS sequence"/>
</dbReference>
<dbReference type="AlphaFoldDB" id="A0A4R2RL71"/>
<dbReference type="Pfam" id="PF18982">
    <property type="entry name" value="JetA"/>
    <property type="match status" value="1"/>
</dbReference>
<evidence type="ECO:0000313" key="2">
    <source>
        <dbReference type="EMBL" id="TCP63618.1"/>
    </source>
</evidence>
<keyword evidence="3" id="KW-1185">Reference proteome</keyword>
<evidence type="ECO:0000313" key="3">
    <source>
        <dbReference type="Proteomes" id="UP000294813"/>
    </source>
</evidence>
<feature type="compositionally biased region" description="Low complexity" evidence="1">
    <location>
        <begin position="73"/>
        <end position="82"/>
    </location>
</feature>
<feature type="region of interest" description="Disordered" evidence="1">
    <location>
        <begin position="69"/>
        <end position="90"/>
    </location>
</feature>
<dbReference type="EMBL" id="SLXT01000017">
    <property type="protein sequence ID" value="TCP63618.1"/>
    <property type="molecule type" value="Genomic_DNA"/>
</dbReference>
<gene>
    <name evidence="2" type="ORF">EDD73_11743</name>
</gene>
<organism evidence="2 3">
    <name type="scientific">Heliophilum fasciatum</name>
    <dbReference type="NCBI Taxonomy" id="35700"/>
    <lineage>
        <taxon>Bacteria</taxon>
        <taxon>Bacillati</taxon>
        <taxon>Bacillota</taxon>
        <taxon>Clostridia</taxon>
        <taxon>Eubacteriales</taxon>
        <taxon>Heliobacteriaceae</taxon>
        <taxon>Heliophilum</taxon>
    </lineage>
</organism>
<accession>A0A4R2RL71</accession>
<evidence type="ECO:0000256" key="1">
    <source>
        <dbReference type="SAM" id="MobiDB-lite"/>
    </source>
</evidence>
<reference evidence="2 3" key="1">
    <citation type="submission" date="2019-03" db="EMBL/GenBank/DDBJ databases">
        <title>Genomic Encyclopedia of Type Strains, Phase IV (KMG-IV): sequencing the most valuable type-strain genomes for metagenomic binning, comparative biology and taxonomic classification.</title>
        <authorList>
            <person name="Goeker M."/>
        </authorList>
    </citation>
    <scope>NUCLEOTIDE SEQUENCE [LARGE SCALE GENOMIC DNA]</scope>
    <source>
        <strain evidence="2 3">DSM 11170</strain>
    </source>
</reference>
<dbReference type="InterPro" id="IPR043773">
    <property type="entry name" value="JetA"/>
</dbReference>
<sequence length="512" mass="60650">MTNLFDVIPERFFLLFAGKNKQFYAEVLMILFEQYQIHHFGIQYEILRDLVQELLETQVEQGFVYEAEGDDGNAANTTSAESAADREKQQKHGNVAEAAASMFAEDTMRLQANGVLRRLRDQGWIDVEVRDGYRQYIVLPHYTSRLLAVFKDLCTVRTVEYQRYAFVTYQLLTGEEAKKRPAVAIIEAEEMTRQFIEELRVLINNMKHHMEQVVTKSSIQDVLDHHFDEYKTKIVDRSYHRLKTSDHVSRYRQAILTHVQDCLMDDHWMTKAVEEAVRSELFSSPEEAQERIRAALLHIDEGYRNLDDMLYQIDLRHNQYLRASFDRARYLTQHSHGIDQQLATILEWASVVLRQDEIDREELIEQRLQKLQGLFRLQRLGQLHEASLLPPRKRRQPHRPEEHVVIEVPEELRRQMKQQNLERMKKTITREKVRAYVLAQLGEREQMSIVELAPTTMEEFLYLHYVYLYGYDVQAGYRLARSSENRILAIGDYRFQERTVQRVKQSVKRLVR</sequence>